<dbReference type="eggNOG" id="KOG0756">
    <property type="taxonomic scope" value="Eukaryota"/>
</dbReference>
<evidence type="ECO:0000256" key="3">
    <source>
        <dbReference type="ARBA" id="ARBA00022448"/>
    </source>
</evidence>
<dbReference type="Pfam" id="PF00153">
    <property type="entry name" value="Mito_carr"/>
    <property type="match status" value="3"/>
</dbReference>
<feature type="repeat" description="Solcar" evidence="9">
    <location>
        <begin position="179"/>
        <end position="264"/>
    </location>
</feature>
<accession>M8AXY1</accession>
<evidence type="ECO:0000256" key="5">
    <source>
        <dbReference type="ARBA" id="ARBA00022737"/>
    </source>
</evidence>
<evidence type="ECO:0000256" key="6">
    <source>
        <dbReference type="ARBA" id="ARBA00022989"/>
    </source>
</evidence>
<feature type="repeat" description="Solcar" evidence="9">
    <location>
        <begin position="276"/>
        <end position="364"/>
    </location>
</feature>
<evidence type="ECO:0000256" key="4">
    <source>
        <dbReference type="ARBA" id="ARBA00022692"/>
    </source>
</evidence>
<evidence type="ECO:0000256" key="10">
    <source>
        <dbReference type="RuleBase" id="RU000488"/>
    </source>
</evidence>
<proteinExistence type="inferred from homology"/>
<comment type="similarity">
    <text evidence="2 10">Belongs to the mitochondrial carrier (TC 2.A.29) family.</text>
</comment>
<dbReference type="EMBL" id="KD037147">
    <property type="protein sequence ID" value="EMS65984.1"/>
    <property type="molecule type" value="Genomic_DNA"/>
</dbReference>
<keyword evidence="7" id="KW-0496">Mitochondrion</keyword>
<dbReference type="OMA" id="LPFQYQF"/>
<keyword evidence="6" id="KW-1133">Transmembrane helix</keyword>
<evidence type="ECO:0000256" key="9">
    <source>
        <dbReference type="PROSITE-ProRule" id="PRU00282"/>
    </source>
</evidence>
<evidence type="ECO:0000313" key="11">
    <source>
        <dbReference type="EMBL" id="EMS65984.1"/>
    </source>
</evidence>
<dbReference type="SUPFAM" id="SSF103506">
    <property type="entry name" value="Mitochondrial carrier"/>
    <property type="match status" value="2"/>
</dbReference>
<evidence type="ECO:0000256" key="7">
    <source>
        <dbReference type="ARBA" id="ARBA00023128"/>
    </source>
</evidence>
<dbReference type="FunFam" id="1.50.40.10:FF:000210">
    <property type="entry name" value="Mitochondrial succinate-fumarate transporter 1"/>
    <property type="match status" value="1"/>
</dbReference>
<dbReference type="InterPro" id="IPR049563">
    <property type="entry name" value="TXTP-like"/>
</dbReference>
<evidence type="ECO:0000256" key="1">
    <source>
        <dbReference type="ARBA" id="ARBA00004225"/>
    </source>
</evidence>
<organism evidence="11">
    <name type="scientific">Triticum urartu</name>
    <name type="common">Red wild einkorn</name>
    <name type="synonym">Crithodium urartu</name>
    <dbReference type="NCBI Taxonomy" id="4572"/>
    <lineage>
        <taxon>Eukaryota</taxon>
        <taxon>Viridiplantae</taxon>
        <taxon>Streptophyta</taxon>
        <taxon>Embryophyta</taxon>
        <taxon>Tracheophyta</taxon>
        <taxon>Spermatophyta</taxon>
        <taxon>Magnoliopsida</taxon>
        <taxon>Liliopsida</taxon>
        <taxon>Poales</taxon>
        <taxon>Poaceae</taxon>
        <taxon>BOP clade</taxon>
        <taxon>Pooideae</taxon>
        <taxon>Triticodae</taxon>
        <taxon>Triticeae</taxon>
        <taxon>Triticinae</taxon>
        <taxon>Triticum</taxon>
    </lineage>
</organism>
<dbReference type="Gene3D" id="1.50.40.10">
    <property type="entry name" value="Mitochondrial carrier domain"/>
    <property type="match status" value="2"/>
</dbReference>
<dbReference type="InterPro" id="IPR023395">
    <property type="entry name" value="MCP_dom_sf"/>
</dbReference>
<dbReference type="GO" id="GO:0005469">
    <property type="term" value="F:succinate:fumarate antiporter activity"/>
    <property type="evidence" value="ECO:0007669"/>
    <property type="project" value="TreeGrafter"/>
</dbReference>
<keyword evidence="8 9" id="KW-0472">Membrane</keyword>
<evidence type="ECO:0000256" key="8">
    <source>
        <dbReference type="ARBA" id="ARBA00023136"/>
    </source>
</evidence>
<keyword evidence="5" id="KW-0677">Repeat</keyword>
<gene>
    <name evidence="11" type="ORF">TRIUR3_28260</name>
</gene>
<dbReference type="PANTHER" id="PTHR45788:SF2">
    <property type="entry name" value="SUCCINATE_FUMARATE MITOCHONDRIAL TRANSPORTER"/>
    <property type="match status" value="1"/>
</dbReference>
<evidence type="ECO:0000256" key="2">
    <source>
        <dbReference type="ARBA" id="ARBA00006375"/>
    </source>
</evidence>
<dbReference type="PANTHER" id="PTHR45788">
    <property type="entry name" value="SUCCINATE/FUMARATE MITOCHONDRIAL TRANSPORTER-RELATED"/>
    <property type="match status" value="1"/>
</dbReference>
<feature type="repeat" description="Solcar" evidence="9">
    <location>
        <begin position="1"/>
        <end position="66"/>
    </location>
</feature>
<comment type="subcellular location">
    <subcellularLocation>
        <location evidence="1">Mitochondrion membrane</location>
        <topology evidence="1">Multi-pass membrane protein</topology>
    </subcellularLocation>
</comment>
<dbReference type="InterPro" id="IPR018108">
    <property type="entry name" value="MCP_transmembrane"/>
</dbReference>
<dbReference type="AlphaFoldDB" id="M8AXY1"/>
<keyword evidence="3 10" id="KW-0813">Transport</keyword>
<dbReference type="PROSITE" id="PS50920">
    <property type="entry name" value="SOLCAR"/>
    <property type="match status" value="3"/>
</dbReference>
<reference evidence="11" key="1">
    <citation type="journal article" date="2013" name="Nature">
        <title>Draft genome of the wheat A-genome progenitor Triticum urartu.</title>
        <authorList>
            <person name="Ling H.Q."/>
            <person name="Zhao S."/>
            <person name="Liu D."/>
            <person name="Wang J."/>
            <person name="Sun H."/>
            <person name="Zhang C."/>
            <person name="Fan H."/>
            <person name="Li D."/>
            <person name="Dong L."/>
            <person name="Tao Y."/>
            <person name="Gao C."/>
            <person name="Wu H."/>
            <person name="Li Y."/>
            <person name="Cui Y."/>
            <person name="Guo X."/>
            <person name="Zheng S."/>
            <person name="Wang B."/>
            <person name="Yu K."/>
            <person name="Liang Q."/>
            <person name="Yang W."/>
            <person name="Lou X."/>
            <person name="Chen J."/>
            <person name="Feng M."/>
            <person name="Jian J."/>
            <person name="Zhang X."/>
            <person name="Luo G."/>
            <person name="Jiang Y."/>
            <person name="Liu J."/>
            <person name="Wang Z."/>
            <person name="Sha Y."/>
            <person name="Zhang B."/>
            <person name="Wu H."/>
            <person name="Tang D."/>
            <person name="Shen Q."/>
            <person name="Xue P."/>
            <person name="Zou S."/>
            <person name="Wang X."/>
            <person name="Liu X."/>
            <person name="Wang F."/>
            <person name="Yang Y."/>
            <person name="An X."/>
            <person name="Dong Z."/>
            <person name="Zhang K."/>
            <person name="Zhang X."/>
            <person name="Luo M.C."/>
            <person name="Dvorak J."/>
            <person name="Tong Y."/>
            <person name="Wang J."/>
            <person name="Yang H."/>
            <person name="Li Z."/>
            <person name="Wang D."/>
            <person name="Zhang A."/>
            <person name="Wang J."/>
        </authorList>
    </citation>
    <scope>NUCLEOTIDE SEQUENCE</scope>
</reference>
<sequence>MAPIDVVKTRLQLDRAGAYRGIAHCGTTVARAEGVPALWKGLTPFATHLTLKYALRLGSNAMLQSAFKDPVTGKVSAQGRLASGFGAGVLEALVIVTPFEYALRLGSNAMLQSAFKDPVTGKVSAQGRLASGFGAGVLEALVIVTPFEEYFYEFPDRSCLLSFDPEAPGPRVNDVRVSIRLPTRMLSSAFDRECGVVVVVKIRLQQQKGLSTDLLKYKGPIHCAKTIVREEGIFGLWSGASPTVMRNGTNQAAMFTAKNTIDILLWKKHEGDGKVLQPWQSMVSGFLAGTAGPICTGPFDVVKTRLMAQGRTGDIKYKGMFHAIRTIHAEEGLRALWKGLLPRLMRIPPGQAIMWTVADQVMGLYERTYLQSSQV</sequence>
<dbReference type="STRING" id="4572.M8AXY1"/>
<name>M8AXY1_TRIUA</name>
<dbReference type="GO" id="GO:0031966">
    <property type="term" value="C:mitochondrial membrane"/>
    <property type="evidence" value="ECO:0007669"/>
    <property type="project" value="UniProtKB-SubCell"/>
</dbReference>
<protein>
    <recommendedName>
        <fullName evidence="12">Succinate/fumarate mitochondrial transporter</fullName>
    </recommendedName>
</protein>
<keyword evidence="4 9" id="KW-0812">Transmembrane</keyword>
<evidence type="ECO:0008006" key="12">
    <source>
        <dbReference type="Google" id="ProtNLM"/>
    </source>
</evidence>